<evidence type="ECO:0000259" key="1">
    <source>
        <dbReference type="Pfam" id="PF12652"/>
    </source>
</evidence>
<dbReference type="InterPro" id="IPR024207">
    <property type="entry name" value="CotJB_dom"/>
</dbReference>
<keyword evidence="2" id="KW-0946">Virion</keyword>
<name>A0A410PTG9_9FIRM</name>
<evidence type="ECO:0000313" key="3">
    <source>
        <dbReference type="Proteomes" id="UP000287601"/>
    </source>
</evidence>
<dbReference type="EMBL" id="CP035281">
    <property type="protein sequence ID" value="QAT42186.1"/>
    <property type="molecule type" value="Genomic_DNA"/>
</dbReference>
<accession>A0A410PTG9</accession>
<evidence type="ECO:0000313" key="2">
    <source>
        <dbReference type="EMBL" id="QAT42186.1"/>
    </source>
</evidence>
<organism evidence="2 3">
    <name type="scientific">Aminipila luticellarii</name>
    <dbReference type="NCBI Taxonomy" id="2507160"/>
    <lineage>
        <taxon>Bacteria</taxon>
        <taxon>Bacillati</taxon>
        <taxon>Bacillota</taxon>
        <taxon>Clostridia</taxon>
        <taxon>Peptostreptococcales</taxon>
        <taxon>Anaerovoracaceae</taxon>
        <taxon>Aminipila</taxon>
    </lineage>
</organism>
<dbReference type="PIRSF" id="PIRSF010606">
    <property type="entry name" value="Spore_coat_CotJB"/>
    <property type="match status" value="1"/>
</dbReference>
<keyword evidence="2" id="KW-0167">Capsid protein</keyword>
<dbReference type="InterPro" id="IPR016571">
    <property type="entry name" value="Spore_coat_assembly_CotJB"/>
</dbReference>
<dbReference type="Pfam" id="PF12652">
    <property type="entry name" value="CotJB"/>
    <property type="match status" value="1"/>
</dbReference>
<dbReference type="AlphaFoldDB" id="A0A410PTG9"/>
<dbReference type="OrthoDB" id="9804099at2"/>
<proteinExistence type="predicted"/>
<sequence>MQMNRIDLMRRVQMLSFVLVDVSLYLDTHPTDKAGLNFFNKYNTLYQSAKEEYEKNYGPLTIAGTNDTNSWSWIDEPWPWQREV</sequence>
<dbReference type="KEGG" id="amij:EQM06_02475"/>
<keyword evidence="3" id="KW-1185">Reference proteome</keyword>
<dbReference type="Proteomes" id="UP000287601">
    <property type="component" value="Chromosome"/>
</dbReference>
<feature type="domain" description="Protein CotJB" evidence="1">
    <location>
        <begin position="7"/>
        <end position="81"/>
    </location>
</feature>
<reference evidence="2 3" key="1">
    <citation type="submission" date="2019-01" db="EMBL/GenBank/DDBJ databases">
        <title>Draft genomes of a novel of Aminipila strains.</title>
        <authorList>
            <person name="Ma S."/>
        </authorList>
    </citation>
    <scope>NUCLEOTIDE SEQUENCE [LARGE SCALE GENOMIC DNA]</scope>
    <source>
        <strain evidence="3">JN-39</strain>
    </source>
</reference>
<gene>
    <name evidence="2" type="ORF">EQM06_02475</name>
</gene>
<protein>
    <submittedName>
        <fullName evidence="2">Spore coat protein CotJB</fullName>
    </submittedName>
</protein>